<gene>
    <name evidence="1" type="ORF">ACFHYO_05470</name>
</gene>
<proteinExistence type="predicted"/>
<evidence type="ECO:0000313" key="2">
    <source>
        <dbReference type="Proteomes" id="UP001589920"/>
    </source>
</evidence>
<name>A0ABV6T2U9_9RHOB</name>
<dbReference type="Proteomes" id="UP001589920">
    <property type="component" value="Unassembled WGS sequence"/>
</dbReference>
<dbReference type="EMBL" id="JBHMQU010000022">
    <property type="protein sequence ID" value="MFC0811564.1"/>
    <property type="molecule type" value="Genomic_DNA"/>
</dbReference>
<comment type="caution">
    <text evidence="1">The sequence shown here is derived from an EMBL/GenBank/DDBJ whole genome shotgun (WGS) entry which is preliminary data.</text>
</comment>
<accession>A0ABV6T2U9</accession>
<feature type="non-terminal residue" evidence="1">
    <location>
        <position position="1"/>
    </location>
</feature>
<reference evidence="1 2" key="1">
    <citation type="submission" date="2024-09" db="EMBL/GenBank/DDBJ databases">
        <authorList>
            <person name="Sun Q."/>
            <person name="Mori K."/>
        </authorList>
    </citation>
    <scope>NUCLEOTIDE SEQUENCE [LARGE SCALE GENOMIC DNA]</scope>
    <source>
        <strain evidence="1 2">KCTC 42086</strain>
    </source>
</reference>
<organism evidence="1 2">
    <name type="scientific">Paracoccus panacisoli</name>
    <dbReference type="NCBI Taxonomy" id="1510163"/>
    <lineage>
        <taxon>Bacteria</taxon>
        <taxon>Pseudomonadati</taxon>
        <taxon>Pseudomonadota</taxon>
        <taxon>Alphaproteobacteria</taxon>
        <taxon>Rhodobacterales</taxon>
        <taxon>Paracoccaceae</taxon>
        <taxon>Paracoccus</taxon>
    </lineage>
</organism>
<sequence length="89" mass="9123">EAGADGSAVWDDRWRLLGLPPGARVTATTPAALAARDWRGAGLPRVALLAAPAVEAGGRTLLPLLDPGAGVTATPLRGRADWLAILRAH</sequence>
<keyword evidence="2" id="KW-1185">Reference proteome</keyword>
<evidence type="ECO:0000313" key="1">
    <source>
        <dbReference type="EMBL" id="MFC0811564.1"/>
    </source>
</evidence>
<protein>
    <submittedName>
        <fullName evidence="1">tRNA lysidine(34) synthetase TilS</fullName>
    </submittedName>
</protein>